<keyword evidence="1" id="KW-0436">Ligase</keyword>
<dbReference type="Proteomes" id="UP000718593">
    <property type="component" value="Unassembled WGS sequence"/>
</dbReference>
<dbReference type="AlphaFoldDB" id="A0A930FZ64"/>
<dbReference type="EMBL" id="JABZMI010000145">
    <property type="protein sequence ID" value="MBF1165059.1"/>
    <property type="molecule type" value="Genomic_DNA"/>
</dbReference>
<dbReference type="GO" id="GO:0016874">
    <property type="term" value="F:ligase activity"/>
    <property type="evidence" value="ECO:0007669"/>
    <property type="project" value="UniProtKB-KW"/>
</dbReference>
<sequence length="228" mass="25121">MELETASRTMKTERRDFAEWHRGRSPYVFWALDVDLPAVRAELARVAAGLGGLLLDEYQRQPHVTLDLCGFPQPRPAGDDEFGAGLLEGQIARLSAAGLAPFEIVIGGLNSFLSAAYLDVDDPADRLATLRAALAESGSNRLFGDYVPHCTVGLYGAEWPTGEVLSRFRHLSDAPAIRVRIDRVSLMSYEPAAIAGRLQILGDFWLNTRRMHWRPAFSQLGLGQLATE</sequence>
<dbReference type="Gene3D" id="3.90.1140.10">
    <property type="entry name" value="Cyclic phosphodiesterase"/>
    <property type="match status" value="1"/>
</dbReference>
<gene>
    <name evidence="1" type="ORF">HXL68_08455</name>
</gene>
<dbReference type="InterPro" id="IPR009097">
    <property type="entry name" value="Cyclic_Pdiesterase"/>
</dbReference>
<comment type="caution">
    <text evidence="1">The sequence shown here is derived from an EMBL/GenBank/DDBJ whole genome shotgun (WGS) entry which is preliminary data.</text>
</comment>
<protein>
    <submittedName>
        <fullName evidence="1">2'-5' RNA ligase family protein</fullName>
    </submittedName>
</protein>
<dbReference type="Pfam" id="PF13563">
    <property type="entry name" value="2_5_RNA_ligase2"/>
    <property type="match status" value="1"/>
</dbReference>
<evidence type="ECO:0000313" key="2">
    <source>
        <dbReference type="Proteomes" id="UP000718593"/>
    </source>
</evidence>
<accession>A0A930FZ64</accession>
<evidence type="ECO:0000313" key="1">
    <source>
        <dbReference type="EMBL" id="MBF1165059.1"/>
    </source>
</evidence>
<proteinExistence type="predicted"/>
<organism evidence="1 2">
    <name type="scientific">Dechloromonas agitata</name>
    <dbReference type="NCBI Taxonomy" id="73030"/>
    <lineage>
        <taxon>Bacteria</taxon>
        <taxon>Pseudomonadati</taxon>
        <taxon>Pseudomonadota</taxon>
        <taxon>Betaproteobacteria</taxon>
        <taxon>Rhodocyclales</taxon>
        <taxon>Azonexaceae</taxon>
        <taxon>Dechloromonas</taxon>
    </lineage>
</organism>
<dbReference type="SUPFAM" id="SSF55144">
    <property type="entry name" value="LigT-like"/>
    <property type="match status" value="1"/>
</dbReference>
<reference evidence="1" key="1">
    <citation type="submission" date="2020-04" db="EMBL/GenBank/DDBJ databases">
        <title>Deep metagenomics examines the oral microbiome during advanced dental caries in children, revealing novel taxa and co-occurrences with host molecules.</title>
        <authorList>
            <person name="Baker J.L."/>
            <person name="Morton J.T."/>
            <person name="Dinis M."/>
            <person name="Alvarez R."/>
            <person name="Tran N.C."/>
            <person name="Knight R."/>
            <person name="Edlund A."/>
        </authorList>
    </citation>
    <scope>NUCLEOTIDE SEQUENCE</scope>
    <source>
        <strain evidence="1">JCVI_32_bin.24</strain>
    </source>
</reference>
<name>A0A930FZ64_9RHOO</name>